<feature type="compositionally biased region" description="Low complexity" evidence="1">
    <location>
        <begin position="11"/>
        <end position="32"/>
    </location>
</feature>
<dbReference type="Proteomes" id="UP001497512">
    <property type="component" value="Chromosome 15"/>
</dbReference>
<evidence type="ECO:0000256" key="1">
    <source>
        <dbReference type="SAM" id="MobiDB-lite"/>
    </source>
</evidence>
<sequence length="252" mass="27392">MQRGEQQQAVREQNASARSAARAAQSVEQQQVVKERHASAGRAARAAQSAEQQQAVRERDASARRAARAVEPLAEQQQAVRERHASALRAARAAQLADQRQTARRGVRAQRAGKHALHTADDVEGLVVHSLGAMSHSCTHCNALRFEHKKKRTTLCCGGCKMSGLISAFPAPAPQPLRDLLTILPSEQQPLPPAIKDFRQNIRAYNSALQMASTGLHIRSPKEGISMIAIKGAVHHLLGPLQPVEHDVPQFA</sequence>
<organism evidence="2 3">
    <name type="scientific">Sphagnum troendelagicum</name>
    <dbReference type="NCBI Taxonomy" id="128251"/>
    <lineage>
        <taxon>Eukaryota</taxon>
        <taxon>Viridiplantae</taxon>
        <taxon>Streptophyta</taxon>
        <taxon>Embryophyta</taxon>
        <taxon>Bryophyta</taxon>
        <taxon>Sphagnophytina</taxon>
        <taxon>Sphagnopsida</taxon>
        <taxon>Sphagnales</taxon>
        <taxon>Sphagnaceae</taxon>
        <taxon>Sphagnum</taxon>
    </lineage>
</organism>
<protein>
    <submittedName>
        <fullName evidence="2">Uncharacterized protein</fullName>
    </submittedName>
</protein>
<reference evidence="2" key="1">
    <citation type="submission" date="2024-02" db="EMBL/GenBank/DDBJ databases">
        <authorList>
            <consortium name="ELIXIR-Norway"/>
            <consortium name="Elixir Norway"/>
        </authorList>
    </citation>
    <scope>NUCLEOTIDE SEQUENCE</scope>
</reference>
<accession>A0ABP0TVD8</accession>
<gene>
    <name evidence="2" type="ORF">CSSPTR1EN2_LOCUS8155</name>
</gene>
<keyword evidence="3" id="KW-1185">Reference proteome</keyword>
<feature type="compositionally biased region" description="Polar residues" evidence="1">
    <location>
        <begin position="1"/>
        <end position="10"/>
    </location>
</feature>
<evidence type="ECO:0000313" key="2">
    <source>
        <dbReference type="EMBL" id="CAK9206051.1"/>
    </source>
</evidence>
<proteinExistence type="predicted"/>
<dbReference type="EMBL" id="OZ019907">
    <property type="protein sequence ID" value="CAK9206051.1"/>
    <property type="molecule type" value="Genomic_DNA"/>
</dbReference>
<name>A0ABP0TVD8_9BRYO</name>
<feature type="region of interest" description="Disordered" evidence="1">
    <location>
        <begin position="1"/>
        <end position="78"/>
    </location>
</feature>
<feature type="compositionally biased region" description="Low complexity" evidence="1">
    <location>
        <begin position="40"/>
        <end position="55"/>
    </location>
</feature>
<evidence type="ECO:0000313" key="3">
    <source>
        <dbReference type="Proteomes" id="UP001497512"/>
    </source>
</evidence>